<organism evidence="1 2">
    <name type="scientific">Pelagomonas calceolata</name>
    <dbReference type="NCBI Taxonomy" id="35677"/>
    <lineage>
        <taxon>Eukaryota</taxon>
        <taxon>Sar</taxon>
        <taxon>Stramenopiles</taxon>
        <taxon>Ochrophyta</taxon>
        <taxon>Pelagophyceae</taxon>
        <taxon>Pelagomonadales</taxon>
        <taxon>Pelagomonadaceae</taxon>
        <taxon>Pelagomonas</taxon>
    </lineage>
</organism>
<proteinExistence type="predicted"/>
<gene>
    <name evidence="1" type="ORF">PECAL_3P08800</name>
</gene>
<comment type="caution">
    <text evidence="1">The sequence shown here is derived from an EMBL/GenBank/DDBJ whole genome shotgun (WGS) entry which is preliminary data.</text>
</comment>
<sequence>MAPRRTTLLLVAAGQTHARLGQLAADEQQIWADLRRQFEASANGTRFLYEEDERAWARDHKPQFNVSRILQDETPAPTVKGKEDHCPRCWWRKSPPDPDHWWPAMTTTQRNGIGPVRWEGQVGGAERMSCPVGWGQVNKDNIRLRVEKKWERVCFYCWKAKLSDARDMERLIAHTTWDEQQYYRLFYIWGCGGMFGTPRFAAPGGCEKKSIEFKLEVDSKGRRVPEGPDGLHEVTIPLTKNTRPPLGFECCTRKLGWDACSSALDVGRGAVAFASFVVGAVVLLAG</sequence>
<accession>A0A8J2SFH2</accession>
<dbReference type="AlphaFoldDB" id="A0A8J2SFH2"/>
<protein>
    <submittedName>
        <fullName evidence="1">Uncharacterized protein</fullName>
    </submittedName>
</protein>
<name>A0A8J2SFH2_9STRA</name>
<reference evidence="1" key="1">
    <citation type="submission" date="2021-11" db="EMBL/GenBank/DDBJ databases">
        <authorList>
            <consortium name="Genoscope - CEA"/>
            <person name="William W."/>
        </authorList>
    </citation>
    <scope>NUCLEOTIDE SEQUENCE</scope>
</reference>
<dbReference type="Proteomes" id="UP000789595">
    <property type="component" value="Unassembled WGS sequence"/>
</dbReference>
<evidence type="ECO:0000313" key="2">
    <source>
        <dbReference type="Proteomes" id="UP000789595"/>
    </source>
</evidence>
<keyword evidence="2" id="KW-1185">Reference proteome</keyword>
<evidence type="ECO:0000313" key="1">
    <source>
        <dbReference type="EMBL" id="CAH0370963.1"/>
    </source>
</evidence>
<dbReference type="EMBL" id="CAKKNE010000003">
    <property type="protein sequence ID" value="CAH0370963.1"/>
    <property type="molecule type" value="Genomic_DNA"/>
</dbReference>